<accession>A0A2G9RG16</accession>
<evidence type="ECO:0000313" key="3">
    <source>
        <dbReference type="Proteomes" id="UP000228934"/>
    </source>
</evidence>
<gene>
    <name evidence="2" type="ORF">AB205_0158220</name>
</gene>
<keyword evidence="3" id="KW-1185">Reference proteome</keyword>
<dbReference type="AlphaFoldDB" id="A0A2G9RG16"/>
<feature type="compositionally biased region" description="Gly residues" evidence="1">
    <location>
        <begin position="49"/>
        <end position="60"/>
    </location>
</feature>
<evidence type="ECO:0000313" key="2">
    <source>
        <dbReference type="EMBL" id="PIO26846.1"/>
    </source>
</evidence>
<protein>
    <submittedName>
        <fullName evidence="2">Uncharacterized protein</fullName>
    </submittedName>
</protein>
<organism evidence="2 3">
    <name type="scientific">Aquarana catesbeiana</name>
    <name type="common">American bullfrog</name>
    <name type="synonym">Rana catesbeiana</name>
    <dbReference type="NCBI Taxonomy" id="8400"/>
    <lineage>
        <taxon>Eukaryota</taxon>
        <taxon>Metazoa</taxon>
        <taxon>Chordata</taxon>
        <taxon>Craniata</taxon>
        <taxon>Vertebrata</taxon>
        <taxon>Euteleostomi</taxon>
        <taxon>Amphibia</taxon>
        <taxon>Batrachia</taxon>
        <taxon>Anura</taxon>
        <taxon>Neobatrachia</taxon>
        <taxon>Ranoidea</taxon>
        <taxon>Ranidae</taxon>
        <taxon>Aquarana</taxon>
    </lineage>
</organism>
<name>A0A2G9RG16_AQUCT</name>
<feature type="region of interest" description="Disordered" evidence="1">
    <location>
        <begin position="49"/>
        <end position="69"/>
    </location>
</feature>
<dbReference type="Proteomes" id="UP000228934">
    <property type="component" value="Unassembled WGS sequence"/>
</dbReference>
<reference evidence="3" key="1">
    <citation type="journal article" date="2017" name="Nat. Commun.">
        <title>The North American bullfrog draft genome provides insight into hormonal regulation of long noncoding RNA.</title>
        <authorList>
            <person name="Hammond S.A."/>
            <person name="Warren R.L."/>
            <person name="Vandervalk B.P."/>
            <person name="Kucuk E."/>
            <person name="Khan H."/>
            <person name="Gibb E.A."/>
            <person name="Pandoh P."/>
            <person name="Kirk H."/>
            <person name="Zhao Y."/>
            <person name="Jones M."/>
            <person name="Mungall A.J."/>
            <person name="Coope R."/>
            <person name="Pleasance S."/>
            <person name="Moore R.A."/>
            <person name="Holt R.A."/>
            <person name="Round J.M."/>
            <person name="Ohora S."/>
            <person name="Walle B.V."/>
            <person name="Veldhoen N."/>
            <person name="Helbing C.C."/>
            <person name="Birol I."/>
        </authorList>
    </citation>
    <scope>NUCLEOTIDE SEQUENCE [LARGE SCALE GENOMIC DNA]</scope>
</reference>
<sequence length="69" mass="6824">MTYLSPGCGHTTACIFCQTRLNPGHHSLVFLRSFLPGCGSGVGVVAGGGGGEGPGGGGGPWLNSQTSYV</sequence>
<proteinExistence type="predicted"/>
<dbReference type="EMBL" id="KV938497">
    <property type="protein sequence ID" value="PIO26846.1"/>
    <property type="molecule type" value="Genomic_DNA"/>
</dbReference>
<evidence type="ECO:0000256" key="1">
    <source>
        <dbReference type="SAM" id="MobiDB-lite"/>
    </source>
</evidence>